<evidence type="ECO:0000256" key="8">
    <source>
        <dbReference type="ARBA" id="ARBA00022982"/>
    </source>
</evidence>
<keyword evidence="9 12" id="KW-1133">Transmembrane helix</keyword>
<dbReference type="GO" id="GO:0009055">
    <property type="term" value="F:electron transfer activity"/>
    <property type="evidence" value="ECO:0007669"/>
    <property type="project" value="UniProtKB-UniRule"/>
</dbReference>
<feature type="transmembrane region" description="Helical" evidence="12">
    <location>
        <begin position="94"/>
        <end position="115"/>
    </location>
</feature>
<keyword evidence="6 12" id="KW-0812">Transmembrane</keyword>
<feature type="transmembrane region" description="Helical" evidence="12">
    <location>
        <begin position="351"/>
        <end position="371"/>
    </location>
</feature>
<keyword evidence="4 12" id="KW-1003">Cell membrane</keyword>
<dbReference type="GO" id="GO:0046872">
    <property type="term" value="F:metal ion binding"/>
    <property type="evidence" value="ECO:0007669"/>
    <property type="project" value="UniProtKB-UniRule"/>
</dbReference>
<dbReference type="PIRSF" id="PIRSF006446">
    <property type="entry name" value="Cyt_quinol_oxidase_1"/>
    <property type="match status" value="1"/>
</dbReference>
<feature type="transmembrane region" description="Helical" evidence="12">
    <location>
        <begin position="404"/>
        <end position="427"/>
    </location>
</feature>
<keyword evidence="14" id="KW-0560">Oxidoreductase</keyword>
<dbReference type="RefSeq" id="WP_182548219.1">
    <property type="nucleotide sequence ID" value="NZ_JACGXN010000001.1"/>
</dbReference>
<dbReference type="PANTHER" id="PTHR30365">
    <property type="entry name" value="CYTOCHROME D UBIQUINOL OXIDASE"/>
    <property type="match status" value="1"/>
</dbReference>
<keyword evidence="15" id="KW-1185">Reference proteome</keyword>
<dbReference type="GO" id="GO:0019646">
    <property type="term" value="P:aerobic electron transport chain"/>
    <property type="evidence" value="ECO:0007669"/>
    <property type="project" value="InterPro"/>
</dbReference>
<keyword evidence="11 12" id="KW-0472">Membrane</keyword>
<dbReference type="GO" id="GO:0070069">
    <property type="term" value="C:cytochrome complex"/>
    <property type="evidence" value="ECO:0007669"/>
    <property type="project" value="UniProtKB-UniRule"/>
</dbReference>
<evidence type="ECO:0000256" key="10">
    <source>
        <dbReference type="ARBA" id="ARBA00023004"/>
    </source>
</evidence>
<comment type="subcellular location">
    <subcellularLocation>
        <location evidence="12">Cell inner membrane</location>
    </subcellularLocation>
    <subcellularLocation>
        <location evidence="1">Cell membrane</location>
        <topology evidence="1">Multi-pass membrane protein</topology>
    </subcellularLocation>
</comment>
<evidence type="ECO:0000256" key="6">
    <source>
        <dbReference type="ARBA" id="ARBA00022692"/>
    </source>
</evidence>
<evidence type="ECO:0000256" key="4">
    <source>
        <dbReference type="ARBA" id="ARBA00022475"/>
    </source>
</evidence>
<reference evidence="14 15" key="1">
    <citation type="submission" date="2020-07" db="EMBL/GenBank/DDBJ databases">
        <title>Genomic Encyclopedia of Type Strains, Phase IV (KMG-V): Genome sequencing to study the core and pangenomes of soil and plant-associated prokaryotes.</title>
        <authorList>
            <person name="Whitman W."/>
        </authorList>
    </citation>
    <scope>NUCLEOTIDE SEQUENCE [LARGE SCALE GENOMIC DNA]</scope>
    <source>
        <strain evidence="14 15">AN3</strain>
    </source>
</reference>
<dbReference type="Proteomes" id="UP000549052">
    <property type="component" value="Unassembled WGS sequence"/>
</dbReference>
<name>A0A839EJA4_9HYPH</name>
<dbReference type="InterPro" id="IPR002585">
    <property type="entry name" value="Cyt-d_ubiquinol_oxidase_su_1"/>
</dbReference>
<feature type="transmembrane region" description="Helical" evidence="12">
    <location>
        <begin position="127"/>
        <end position="150"/>
    </location>
</feature>
<keyword evidence="8 12" id="KW-0249">Electron transport</keyword>
<comment type="caution">
    <text evidence="14">The sequence shown here is derived from an EMBL/GenBank/DDBJ whole genome shotgun (WGS) entry which is preliminary data.</text>
</comment>
<dbReference type="EC" id="1.10.3.-" evidence="14"/>
<dbReference type="PANTHER" id="PTHR30365:SF14">
    <property type="entry name" value="CYTOCHROME BD MENAQUINOL OXIDASE SUBUNIT I-RELATED"/>
    <property type="match status" value="1"/>
</dbReference>
<evidence type="ECO:0000256" key="2">
    <source>
        <dbReference type="ARBA" id="ARBA00009819"/>
    </source>
</evidence>
<comment type="similarity">
    <text evidence="2 12">Belongs to the cytochrome ubiquinol oxidase subunit 1 family.</text>
</comment>
<evidence type="ECO:0000256" key="5">
    <source>
        <dbReference type="ARBA" id="ARBA00022617"/>
    </source>
</evidence>
<organism evidence="14 15">
    <name type="scientific">Phyllobacterium myrsinacearum</name>
    <dbReference type="NCBI Taxonomy" id="28101"/>
    <lineage>
        <taxon>Bacteria</taxon>
        <taxon>Pseudomonadati</taxon>
        <taxon>Pseudomonadota</taxon>
        <taxon>Alphaproteobacteria</taxon>
        <taxon>Hyphomicrobiales</taxon>
        <taxon>Phyllobacteriaceae</taxon>
        <taxon>Phyllobacterium</taxon>
    </lineage>
</organism>
<evidence type="ECO:0000313" key="15">
    <source>
        <dbReference type="Proteomes" id="UP000549052"/>
    </source>
</evidence>
<evidence type="ECO:0000256" key="13">
    <source>
        <dbReference type="SAM" id="MobiDB-lite"/>
    </source>
</evidence>
<gene>
    <name evidence="14" type="ORF">FHW16_001248</name>
</gene>
<dbReference type="Pfam" id="PF01654">
    <property type="entry name" value="Cyt_bd_oxida_I"/>
    <property type="match status" value="1"/>
</dbReference>
<feature type="transmembrane region" description="Helical" evidence="12">
    <location>
        <begin position="318"/>
        <end position="342"/>
    </location>
</feature>
<dbReference type="GO" id="GO:0020037">
    <property type="term" value="F:heme binding"/>
    <property type="evidence" value="ECO:0007669"/>
    <property type="project" value="TreeGrafter"/>
</dbReference>
<accession>A0A839EJA4</accession>
<evidence type="ECO:0000256" key="7">
    <source>
        <dbReference type="ARBA" id="ARBA00022723"/>
    </source>
</evidence>
<protein>
    <submittedName>
        <fullName evidence="14">Cytochrome d ubiquinol oxidase subunit I</fullName>
        <ecNumber evidence="14">1.10.3.-</ecNumber>
    </submittedName>
</protein>
<evidence type="ECO:0000256" key="9">
    <source>
        <dbReference type="ARBA" id="ARBA00022989"/>
    </source>
</evidence>
<dbReference type="EMBL" id="JACGXN010000001">
    <property type="protein sequence ID" value="MBA8877566.1"/>
    <property type="molecule type" value="Genomic_DNA"/>
</dbReference>
<feature type="transmembrane region" description="Helical" evidence="12">
    <location>
        <begin position="53"/>
        <end position="74"/>
    </location>
</feature>
<feature type="transmembrane region" description="Helical" evidence="12">
    <location>
        <begin position="217"/>
        <end position="234"/>
    </location>
</feature>
<keyword evidence="5 12" id="KW-0349">Heme</keyword>
<keyword evidence="10 12" id="KW-0408">Iron</keyword>
<dbReference type="GO" id="GO:0016682">
    <property type="term" value="F:oxidoreductase activity, acting on diphenols and related substances as donors, oxygen as acceptor"/>
    <property type="evidence" value="ECO:0007669"/>
    <property type="project" value="TreeGrafter"/>
</dbReference>
<keyword evidence="7 12" id="KW-0479">Metal-binding</keyword>
<dbReference type="GO" id="GO:0005886">
    <property type="term" value="C:plasma membrane"/>
    <property type="evidence" value="ECO:0007669"/>
    <property type="project" value="UniProtKB-SubCell"/>
</dbReference>
<evidence type="ECO:0000256" key="11">
    <source>
        <dbReference type="ARBA" id="ARBA00023136"/>
    </source>
</evidence>
<evidence type="ECO:0000313" key="14">
    <source>
        <dbReference type="EMBL" id="MBA8877566.1"/>
    </source>
</evidence>
<evidence type="ECO:0000256" key="12">
    <source>
        <dbReference type="PIRNR" id="PIRNR006446"/>
    </source>
</evidence>
<sequence>MDPFILSRIQFAANISFHILFPTITIALGWVLLYFKLRYRRSSDESWMKAYHFWVKIFALSFAFGVVSGVTMSFQFGTNWPGYMGTVGNIAGPLLAYEILTAFFLEAAFLGIMLFGFRRVSNRVHTLATLLVAFGTTVSAFWIIALNSWMQTPDGFEMRGGKAFATDWVAIIFNPSMPYRLVHMLLASGLTVSFLISGISALRWLLGDCTDAMWKTLRTGVYLAAVLIPVQIAAGDQHGLNTLAHQPQKIAAMEANWETRSNVPLVLFALPDETKKQNRYEIAVPDGASLILRHSAYGIVPGLDQFEGNHPPVLPLFFGFRIMVGTGILMLLVSWTAAWVLWRCGTITRPLAMLMVPMALSGWVATLAGWYTTEIGRQPWLVSGVLKTTDALGPAPAAVVASSLAAYLIVYAVLLLAFIGVIVRLAVKAAREGDRQPEPGVEDQPLGQPVRGM</sequence>
<evidence type="ECO:0000256" key="1">
    <source>
        <dbReference type="ARBA" id="ARBA00004651"/>
    </source>
</evidence>
<evidence type="ECO:0000256" key="3">
    <source>
        <dbReference type="ARBA" id="ARBA00022448"/>
    </source>
</evidence>
<feature type="transmembrane region" description="Helical" evidence="12">
    <location>
        <begin position="12"/>
        <end position="33"/>
    </location>
</feature>
<proteinExistence type="inferred from homology"/>
<keyword evidence="3 12" id="KW-0813">Transport</keyword>
<feature type="region of interest" description="Disordered" evidence="13">
    <location>
        <begin position="434"/>
        <end position="453"/>
    </location>
</feature>
<dbReference type="AlphaFoldDB" id="A0A839EJA4"/>
<feature type="transmembrane region" description="Helical" evidence="12">
    <location>
        <begin position="181"/>
        <end position="205"/>
    </location>
</feature>